<comment type="caution">
    <text evidence="4">The sequence shown here is derived from an EMBL/GenBank/DDBJ whole genome shotgun (WGS) entry which is preliminary data.</text>
</comment>
<evidence type="ECO:0000313" key="5">
    <source>
        <dbReference type="Proteomes" id="UP001497623"/>
    </source>
</evidence>
<reference evidence="4 5" key="1">
    <citation type="submission" date="2024-05" db="EMBL/GenBank/DDBJ databases">
        <authorList>
            <person name="Wallberg A."/>
        </authorList>
    </citation>
    <scope>NUCLEOTIDE SEQUENCE [LARGE SCALE GENOMIC DNA]</scope>
</reference>
<dbReference type="PANTHER" id="PTHR28004:SF2">
    <property type="entry name" value="D-SERINE DEHYDRATASE"/>
    <property type="match status" value="1"/>
</dbReference>
<evidence type="ECO:0000313" key="4">
    <source>
        <dbReference type="EMBL" id="CAL4058736.1"/>
    </source>
</evidence>
<dbReference type="Pfam" id="PF14031">
    <property type="entry name" value="D-ser_dehydrat"/>
    <property type="match status" value="1"/>
</dbReference>
<dbReference type="Gene3D" id="2.40.37.20">
    <property type="entry name" value="D-serine dehydratase-like domain"/>
    <property type="match status" value="1"/>
</dbReference>
<dbReference type="GO" id="GO:0036088">
    <property type="term" value="P:D-serine catabolic process"/>
    <property type="evidence" value="ECO:0007669"/>
    <property type="project" value="TreeGrafter"/>
</dbReference>
<dbReference type="InterPro" id="IPR051466">
    <property type="entry name" value="D-amino_acid_metab_enzyme"/>
</dbReference>
<dbReference type="SMART" id="SM01119">
    <property type="entry name" value="D-ser_dehydrat"/>
    <property type="match status" value="1"/>
</dbReference>
<name>A0AAV2PKL8_MEGNR</name>
<organism evidence="4 5">
    <name type="scientific">Meganyctiphanes norvegica</name>
    <name type="common">Northern krill</name>
    <name type="synonym">Thysanopoda norvegica</name>
    <dbReference type="NCBI Taxonomy" id="48144"/>
    <lineage>
        <taxon>Eukaryota</taxon>
        <taxon>Metazoa</taxon>
        <taxon>Ecdysozoa</taxon>
        <taxon>Arthropoda</taxon>
        <taxon>Crustacea</taxon>
        <taxon>Multicrustacea</taxon>
        <taxon>Malacostraca</taxon>
        <taxon>Eumalacostraca</taxon>
        <taxon>Eucarida</taxon>
        <taxon>Euphausiacea</taxon>
        <taxon>Euphausiidae</taxon>
        <taxon>Meganyctiphanes</taxon>
    </lineage>
</organism>
<sequence>MAPTTTTCIGKAVSELDTPCFLVDLEKVTKNCQSMKDSCKSLELAFRPSTNTHRTLEGSKLQTTDQKTVMCRSLHEMDHLASNGFDDILYGFPLAKANIPRISKLAEKLTSLHLAVDNCETVCALKETAPPAEKTWSVLLMVDCGAKREGVWWDAEDGVEMVKKMKDCKHITFKGVYAFCGNAYEGTQADLEKARDETIERLLKFVDRLTKIDVKCSTIGLGGTPVCKTSSPNMKKLTELHSGNYIFTDLQQTTLGTKHDDIACSVATRVVGHYPHRKQMLVDCGENGLSTMGNHGHNNKEMGYALVKDDHNLRVGAVYQDLGVVEAVSGDLDFSKYPIGSVVQLLPYHSCGTSLLYKTYHVIDADGKVSQEWNPISTC</sequence>
<dbReference type="InterPro" id="IPR029066">
    <property type="entry name" value="PLP-binding_barrel"/>
</dbReference>
<dbReference type="Proteomes" id="UP001497623">
    <property type="component" value="Unassembled WGS sequence"/>
</dbReference>
<dbReference type="GO" id="GO:0008721">
    <property type="term" value="F:D-serine ammonia-lyase activity"/>
    <property type="evidence" value="ECO:0007669"/>
    <property type="project" value="TreeGrafter"/>
</dbReference>
<dbReference type="EMBL" id="CAXKWB010000033">
    <property type="protein sequence ID" value="CAL4058736.1"/>
    <property type="molecule type" value="Genomic_DNA"/>
</dbReference>
<dbReference type="Gene3D" id="3.20.20.10">
    <property type="entry name" value="Alanine racemase"/>
    <property type="match status" value="1"/>
</dbReference>
<dbReference type="PANTHER" id="PTHR28004">
    <property type="entry name" value="ZGC:162816-RELATED"/>
    <property type="match status" value="1"/>
</dbReference>
<dbReference type="InterPro" id="IPR026956">
    <property type="entry name" value="D-ser_dehydrat-like_dom"/>
</dbReference>
<dbReference type="SUPFAM" id="SSF51419">
    <property type="entry name" value="PLP-binding barrel"/>
    <property type="match status" value="1"/>
</dbReference>
<dbReference type="InterPro" id="IPR001608">
    <property type="entry name" value="Ala_racemase_N"/>
</dbReference>
<proteinExistence type="inferred from homology"/>
<evidence type="ECO:0000256" key="2">
    <source>
        <dbReference type="ARBA" id="ARBA00023239"/>
    </source>
</evidence>
<keyword evidence="2" id="KW-0456">Lyase</keyword>
<evidence type="ECO:0000259" key="3">
    <source>
        <dbReference type="SMART" id="SM01119"/>
    </source>
</evidence>
<gene>
    <name evidence="4" type="ORF">MNOR_LOCUS180</name>
</gene>
<dbReference type="Pfam" id="PF01168">
    <property type="entry name" value="Ala_racemase_N"/>
    <property type="match status" value="1"/>
</dbReference>
<protein>
    <recommendedName>
        <fullName evidence="3">D-serine dehydratase-like domain-containing protein</fullName>
    </recommendedName>
</protein>
<keyword evidence="5" id="KW-1185">Reference proteome</keyword>
<accession>A0AAV2PKL8</accession>
<dbReference type="AlphaFoldDB" id="A0AAV2PKL8"/>
<dbReference type="InterPro" id="IPR042208">
    <property type="entry name" value="D-ser_dehydrat-like_sf"/>
</dbReference>
<comment type="similarity">
    <text evidence="1">Belongs to the DSD1 family.</text>
</comment>
<feature type="domain" description="D-serine dehydratase-like" evidence="3">
    <location>
        <begin position="263"/>
        <end position="364"/>
    </location>
</feature>
<evidence type="ECO:0000256" key="1">
    <source>
        <dbReference type="ARBA" id="ARBA00005323"/>
    </source>
</evidence>